<evidence type="ECO:0000313" key="4">
    <source>
        <dbReference type="Proteomes" id="UP001157914"/>
    </source>
</evidence>
<dbReference type="SUPFAM" id="SSF53639">
    <property type="entry name" value="AraD/HMP-PK domain-like"/>
    <property type="match status" value="1"/>
</dbReference>
<dbReference type="Gene3D" id="3.40.225.10">
    <property type="entry name" value="Class II aldolase/adducin N-terminal domain"/>
    <property type="match status" value="1"/>
</dbReference>
<accession>A0ABY1NCH3</accession>
<dbReference type="InterPro" id="IPR036409">
    <property type="entry name" value="Aldolase_II/adducin_N_sf"/>
</dbReference>
<protein>
    <submittedName>
        <fullName evidence="3">Ribulose-5-phosphate 4-epimerase/Fuculose-1-phosphate aldolase</fullName>
    </submittedName>
</protein>
<dbReference type="NCBIfam" id="NF005689">
    <property type="entry name" value="PRK07490.1"/>
    <property type="match status" value="1"/>
</dbReference>
<dbReference type="EMBL" id="FXTT01000001">
    <property type="protein sequence ID" value="SMP04371.1"/>
    <property type="molecule type" value="Genomic_DNA"/>
</dbReference>
<dbReference type="PANTHER" id="PTHR10672">
    <property type="entry name" value="ADDUCIN"/>
    <property type="match status" value="1"/>
</dbReference>
<reference evidence="3 4" key="1">
    <citation type="submission" date="2017-05" db="EMBL/GenBank/DDBJ databases">
        <authorList>
            <person name="Varghese N."/>
            <person name="Submissions S."/>
        </authorList>
    </citation>
    <scope>NUCLEOTIDE SEQUENCE [LARGE SCALE GENOMIC DNA]</scope>
    <source>
        <strain evidence="3 4">DSM 15949</strain>
    </source>
</reference>
<dbReference type="RefSeq" id="WP_155189155.1">
    <property type="nucleotide sequence ID" value="NZ_BAAAEA010000001.1"/>
</dbReference>
<dbReference type="SMART" id="SM01007">
    <property type="entry name" value="Aldolase_II"/>
    <property type="match status" value="1"/>
</dbReference>
<feature type="domain" description="Class II aldolase/adducin N-terminal" evidence="2">
    <location>
        <begin position="16"/>
        <end position="198"/>
    </location>
</feature>
<evidence type="ECO:0000256" key="1">
    <source>
        <dbReference type="ARBA" id="ARBA00037961"/>
    </source>
</evidence>
<proteinExistence type="inferred from homology"/>
<dbReference type="Pfam" id="PF00596">
    <property type="entry name" value="Aldolase_II"/>
    <property type="match status" value="1"/>
</dbReference>
<dbReference type="InterPro" id="IPR001303">
    <property type="entry name" value="Aldolase_II/adducin_N"/>
</dbReference>
<evidence type="ECO:0000313" key="3">
    <source>
        <dbReference type="EMBL" id="SMP04371.1"/>
    </source>
</evidence>
<keyword evidence="4" id="KW-1185">Reference proteome</keyword>
<comment type="similarity">
    <text evidence="1">Belongs to the aldolase class II family.</text>
</comment>
<dbReference type="PANTHER" id="PTHR10672:SF3">
    <property type="entry name" value="PROTEIN HU-LI TAI SHAO"/>
    <property type="match status" value="1"/>
</dbReference>
<sequence>MNVMSPVAQDEQTLRADLAAAFRIAVELGWHESVGNHFSAAVSADGTQFLMNSKWRHFSEVTASNLLLLDANDDTVMEGPDAPDASAWCIHGTVHRLNPYARVLFHCHSPNAVTLATLADPALLPIDLNTARFFGKVALDLGFGGMADDAEEGRRIAETLGSKPVLIMGNHGVSVAGKTVAEAFEHLYYFEKAAGTLLKAYATGKPLAVMSDNLAAKTAAEWEPYSGMGEAHFAYWKRRLDRTQPDYKT</sequence>
<gene>
    <name evidence="3" type="ORF">SAMN06265374_0617</name>
</gene>
<organism evidence="3 4">
    <name type="scientific">Roseibium denhamense</name>
    <dbReference type="NCBI Taxonomy" id="76305"/>
    <lineage>
        <taxon>Bacteria</taxon>
        <taxon>Pseudomonadati</taxon>
        <taxon>Pseudomonadota</taxon>
        <taxon>Alphaproteobacteria</taxon>
        <taxon>Hyphomicrobiales</taxon>
        <taxon>Stappiaceae</taxon>
        <taxon>Roseibium</taxon>
    </lineage>
</organism>
<comment type="caution">
    <text evidence="3">The sequence shown here is derived from an EMBL/GenBank/DDBJ whole genome shotgun (WGS) entry which is preliminary data.</text>
</comment>
<dbReference type="Proteomes" id="UP001157914">
    <property type="component" value="Unassembled WGS sequence"/>
</dbReference>
<evidence type="ECO:0000259" key="2">
    <source>
        <dbReference type="SMART" id="SM01007"/>
    </source>
</evidence>
<name>A0ABY1NCH3_9HYPH</name>
<dbReference type="InterPro" id="IPR051017">
    <property type="entry name" value="Aldolase-II_Adducin_sf"/>
</dbReference>